<evidence type="ECO:0000313" key="6">
    <source>
        <dbReference type="Proteomes" id="UP000179627"/>
    </source>
</evidence>
<dbReference type="Gene3D" id="1.25.40.10">
    <property type="entry name" value="Tetratricopeptide repeat domain"/>
    <property type="match status" value="1"/>
</dbReference>
<dbReference type="OrthoDB" id="4521838at2"/>
<evidence type="ECO:0000256" key="3">
    <source>
        <dbReference type="PROSITE-ProRule" id="PRU00339"/>
    </source>
</evidence>
<keyword evidence="4" id="KW-0472">Membrane</keyword>
<evidence type="ECO:0000256" key="4">
    <source>
        <dbReference type="SAM" id="Phobius"/>
    </source>
</evidence>
<organism evidence="5 6">
    <name type="scientific">Parafrankia colletiae</name>
    <dbReference type="NCBI Taxonomy" id="573497"/>
    <lineage>
        <taxon>Bacteria</taxon>
        <taxon>Bacillati</taxon>
        <taxon>Actinomycetota</taxon>
        <taxon>Actinomycetes</taxon>
        <taxon>Frankiales</taxon>
        <taxon>Frankiaceae</taxon>
        <taxon>Parafrankia</taxon>
    </lineage>
</organism>
<dbReference type="InterPro" id="IPR019734">
    <property type="entry name" value="TPR_rpt"/>
</dbReference>
<feature type="repeat" description="TPR" evidence="3">
    <location>
        <begin position="82"/>
        <end position="115"/>
    </location>
</feature>
<keyword evidence="4" id="KW-1133">Transmembrane helix</keyword>
<gene>
    <name evidence="5" type="ORF">CC117_33335</name>
</gene>
<keyword evidence="2 3" id="KW-0802">TPR repeat</keyword>
<dbReference type="SUPFAM" id="SSF48452">
    <property type="entry name" value="TPR-like"/>
    <property type="match status" value="1"/>
</dbReference>
<dbReference type="PANTHER" id="PTHR45586">
    <property type="entry name" value="TPR REPEAT-CONTAINING PROTEIN PA4667"/>
    <property type="match status" value="1"/>
</dbReference>
<feature type="transmembrane region" description="Helical" evidence="4">
    <location>
        <begin position="184"/>
        <end position="209"/>
    </location>
</feature>
<dbReference type="Proteomes" id="UP000179627">
    <property type="component" value="Unassembled WGS sequence"/>
</dbReference>
<evidence type="ECO:0000256" key="2">
    <source>
        <dbReference type="ARBA" id="ARBA00022803"/>
    </source>
</evidence>
<reference evidence="6" key="1">
    <citation type="submission" date="2016-07" db="EMBL/GenBank/DDBJ databases">
        <title>Sequence Frankia sp. strain CcI1.17.</title>
        <authorList>
            <person name="Ghodhbane-Gtari F."/>
            <person name="Swanson E."/>
            <person name="Gueddou A."/>
            <person name="Morris K."/>
            <person name="Hezbri K."/>
            <person name="Ktari A."/>
            <person name="Nouioui I."/>
            <person name="Abebe-Akele F."/>
            <person name="Simpson S."/>
            <person name="Thomas K."/>
            <person name="Gtari M."/>
            <person name="Tisa L.S."/>
            <person name="Hurst S."/>
        </authorList>
    </citation>
    <scope>NUCLEOTIDE SEQUENCE [LARGE SCALE GENOMIC DNA]</scope>
    <source>
        <strain evidence="6">Cc1.17</strain>
    </source>
</reference>
<sequence>MANDDQSGTIEADGAALYQQASELDRRGRPEEALIVLDQLLEDQPDHLEARFARALCLVEVDRSAEALTQLRRVLDSEPGHYKAAYHLGRILEAEADYEGAFQAYQQVLAVTPFRDTPNRLRACVNALGAGRSGILPGRGVDGHIRNGVVIEPGPPSVREGVEAHRTADRGALYRSVRLKTRHLIPSLGMVFLVCAVGTMLLALATGGISGSALVLFPVFVMTSLAGTIWFLVWAFVQVRTNSAEFYERGVEVRSGFRRRSIQFIWYYQITGPPVYTRAFRNYFTKTATLCIRYNVAGAMTVETVEIAGFGTPAEVIMIGRHLESRVVAESLVIRGPLM</sequence>
<dbReference type="RefSeq" id="WP_071083305.1">
    <property type="nucleotide sequence ID" value="NZ_MBLM01000060.1"/>
</dbReference>
<dbReference type="InterPro" id="IPR051012">
    <property type="entry name" value="CellSynth/LPSAsmb/PSIAsmb"/>
</dbReference>
<dbReference type="Pfam" id="PF13432">
    <property type="entry name" value="TPR_16"/>
    <property type="match status" value="2"/>
</dbReference>
<dbReference type="PANTHER" id="PTHR45586:SF1">
    <property type="entry name" value="LIPOPOLYSACCHARIDE ASSEMBLY PROTEIN B"/>
    <property type="match status" value="1"/>
</dbReference>
<dbReference type="PROSITE" id="PS50005">
    <property type="entry name" value="TPR"/>
    <property type="match status" value="1"/>
</dbReference>
<comment type="caution">
    <text evidence="5">The sequence shown here is derived from an EMBL/GenBank/DDBJ whole genome shotgun (WGS) entry which is preliminary data.</text>
</comment>
<proteinExistence type="predicted"/>
<keyword evidence="4" id="KW-0812">Transmembrane</keyword>
<name>A0A1S1R4A7_9ACTN</name>
<keyword evidence="1" id="KW-0677">Repeat</keyword>
<evidence type="ECO:0008006" key="7">
    <source>
        <dbReference type="Google" id="ProtNLM"/>
    </source>
</evidence>
<keyword evidence="6" id="KW-1185">Reference proteome</keyword>
<accession>A0A1S1R4A7</accession>
<evidence type="ECO:0000256" key="1">
    <source>
        <dbReference type="ARBA" id="ARBA00022737"/>
    </source>
</evidence>
<dbReference type="EMBL" id="MBLM01000060">
    <property type="protein sequence ID" value="OHV41020.1"/>
    <property type="molecule type" value="Genomic_DNA"/>
</dbReference>
<dbReference type="AlphaFoldDB" id="A0A1S1R4A7"/>
<evidence type="ECO:0000313" key="5">
    <source>
        <dbReference type="EMBL" id="OHV41020.1"/>
    </source>
</evidence>
<feature type="transmembrane region" description="Helical" evidence="4">
    <location>
        <begin position="215"/>
        <end position="237"/>
    </location>
</feature>
<dbReference type="SMART" id="SM00028">
    <property type="entry name" value="TPR"/>
    <property type="match status" value="3"/>
</dbReference>
<protein>
    <recommendedName>
        <fullName evidence="7">Tetratricopeptide repeat protein</fullName>
    </recommendedName>
</protein>
<dbReference type="InterPro" id="IPR011990">
    <property type="entry name" value="TPR-like_helical_dom_sf"/>
</dbReference>